<evidence type="ECO:0000313" key="2">
    <source>
        <dbReference type="EMBL" id="CAK9196703.1"/>
    </source>
</evidence>
<reference evidence="2" key="1">
    <citation type="submission" date="2024-02" db="EMBL/GenBank/DDBJ databases">
        <authorList>
            <consortium name="ELIXIR-Norway"/>
            <consortium name="Elixir Norway"/>
        </authorList>
    </citation>
    <scope>NUCLEOTIDE SEQUENCE</scope>
</reference>
<keyword evidence="3" id="KW-1185">Reference proteome</keyword>
<dbReference type="Proteomes" id="UP001497512">
    <property type="component" value="Chromosome 11"/>
</dbReference>
<protein>
    <submittedName>
        <fullName evidence="2">Uncharacterized protein</fullName>
    </submittedName>
</protein>
<dbReference type="EMBL" id="OZ019903">
    <property type="protein sequence ID" value="CAK9196703.1"/>
    <property type="molecule type" value="Genomic_DNA"/>
</dbReference>
<accession>A0ABP0THI6</accession>
<sequence>MSLGCLTCNTVDGTKSFRIVDGFEIRLQQHSVRSETDGGCLTSCWGKKQQQQPPPQLPPSTTPAEPVLSQGSQVAPLSDEDTIPQLTRCYAVRRDCSFFRNWSVNEVEAVTMPLGQRSCHHPHGDRCIMK</sequence>
<evidence type="ECO:0000313" key="3">
    <source>
        <dbReference type="Proteomes" id="UP001497512"/>
    </source>
</evidence>
<feature type="compositionally biased region" description="Pro residues" evidence="1">
    <location>
        <begin position="52"/>
        <end position="61"/>
    </location>
</feature>
<dbReference type="PANTHER" id="PTHR36002:SF1">
    <property type="entry name" value="PYRD"/>
    <property type="match status" value="1"/>
</dbReference>
<feature type="region of interest" description="Disordered" evidence="1">
    <location>
        <begin position="44"/>
        <end position="79"/>
    </location>
</feature>
<organism evidence="2 3">
    <name type="scientific">Sphagnum troendelagicum</name>
    <dbReference type="NCBI Taxonomy" id="128251"/>
    <lineage>
        <taxon>Eukaryota</taxon>
        <taxon>Viridiplantae</taxon>
        <taxon>Streptophyta</taxon>
        <taxon>Embryophyta</taxon>
        <taxon>Bryophyta</taxon>
        <taxon>Sphagnophytina</taxon>
        <taxon>Sphagnopsida</taxon>
        <taxon>Sphagnales</taxon>
        <taxon>Sphagnaceae</taxon>
        <taxon>Sphagnum</taxon>
    </lineage>
</organism>
<dbReference type="PANTHER" id="PTHR36002">
    <property type="entry name" value="PYRD"/>
    <property type="match status" value="1"/>
</dbReference>
<evidence type="ECO:0000256" key="1">
    <source>
        <dbReference type="SAM" id="MobiDB-lite"/>
    </source>
</evidence>
<gene>
    <name evidence="2" type="ORF">CSSPTR1EN2_LOCUS3606</name>
</gene>
<proteinExistence type="predicted"/>
<name>A0ABP0THI6_9BRYO</name>